<keyword evidence="1" id="KW-0812">Transmembrane</keyword>
<dbReference type="AlphaFoldDB" id="A0A921ZET4"/>
<feature type="transmembrane region" description="Helical" evidence="1">
    <location>
        <begin position="35"/>
        <end position="58"/>
    </location>
</feature>
<protein>
    <submittedName>
        <fullName evidence="2">Uncharacterized protein</fullName>
    </submittedName>
</protein>
<feature type="transmembrane region" description="Helical" evidence="1">
    <location>
        <begin position="115"/>
        <end position="138"/>
    </location>
</feature>
<organism evidence="2 3">
    <name type="scientific">Manduca sexta</name>
    <name type="common">Tobacco hawkmoth</name>
    <name type="synonym">Tobacco hornworm</name>
    <dbReference type="NCBI Taxonomy" id="7130"/>
    <lineage>
        <taxon>Eukaryota</taxon>
        <taxon>Metazoa</taxon>
        <taxon>Ecdysozoa</taxon>
        <taxon>Arthropoda</taxon>
        <taxon>Hexapoda</taxon>
        <taxon>Insecta</taxon>
        <taxon>Pterygota</taxon>
        <taxon>Neoptera</taxon>
        <taxon>Endopterygota</taxon>
        <taxon>Lepidoptera</taxon>
        <taxon>Glossata</taxon>
        <taxon>Ditrysia</taxon>
        <taxon>Bombycoidea</taxon>
        <taxon>Sphingidae</taxon>
        <taxon>Sphinginae</taxon>
        <taxon>Sphingini</taxon>
        <taxon>Manduca</taxon>
    </lineage>
</organism>
<proteinExistence type="predicted"/>
<evidence type="ECO:0000313" key="2">
    <source>
        <dbReference type="EMBL" id="KAG6456190.1"/>
    </source>
</evidence>
<accession>A0A921ZET4</accession>
<feature type="transmembrane region" description="Helical" evidence="1">
    <location>
        <begin position="64"/>
        <end position="82"/>
    </location>
</feature>
<feature type="transmembrane region" description="Helical" evidence="1">
    <location>
        <begin position="144"/>
        <end position="174"/>
    </location>
</feature>
<keyword evidence="3" id="KW-1185">Reference proteome</keyword>
<dbReference type="Proteomes" id="UP000791440">
    <property type="component" value="Unassembled WGS sequence"/>
</dbReference>
<keyword evidence="1" id="KW-1133">Transmembrane helix</keyword>
<evidence type="ECO:0000313" key="3">
    <source>
        <dbReference type="Proteomes" id="UP000791440"/>
    </source>
</evidence>
<reference evidence="2" key="2">
    <citation type="submission" date="2020-12" db="EMBL/GenBank/DDBJ databases">
        <authorList>
            <person name="Kanost M."/>
        </authorList>
    </citation>
    <scope>NUCLEOTIDE SEQUENCE</scope>
</reference>
<sequence>MSDKLVCDINFYFYLTLIFGYYNDFGSSCRARCLAMLYCAFYFMIASSCFIVIVLFLNLTFIDIILGIFRISEYFLYVLISITKKNEFLKRYYKKMKLIDDISNIATYKLLRAYLITYLLVIIIYKIFIYPCVIIIYYQDVEGFLYYFIFKIIMTSSLVCGRQTVVFVMALMYCRIRSMRRAMKKNEFNCSSQGNRHPRRFIQVYETIMHTLEATDHPLKIQVNRVYKNNNTYLLTL</sequence>
<name>A0A921ZET4_MANSE</name>
<feature type="transmembrane region" description="Helical" evidence="1">
    <location>
        <begin position="6"/>
        <end position="23"/>
    </location>
</feature>
<gene>
    <name evidence="2" type="ORF">O3G_MSEX009584</name>
</gene>
<keyword evidence="1" id="KW-0472">Membrane</keyword>
<evidence type="ECO:0000256" key="1">
    <source>
        <dbReference type="SAM" id="Phobius"/>
    </source>
</evidence>
<dbReference type="EMBL" id="JH668506">
    <property type="protein sequence ID" value="KAG6456190.1"/>
    <property type="molecule type" value="Genomic_DNA"/>
</dbReference>
<reference evidence="2" key="1">
    <citation type="journal article" date="2016" name="Insect Biochem. Mol. Biol.">
        <title>Multifaceted biological insights from a draft genome sequence of the tobacco hornworm moth, Manduca sexta.</title>
        <authorList>
            <person name="Kanost M.R."/>
            <person name="Arrese E.L."/>
            <person name="Cao X."/>
            <person name="Chen Y.R."/>
            <person name="Chellapilla S."/>
            <person name="Goldsmith M.R."/>
            <person name="Grosse-Wilde E."/>
            <person name="Heckel D.G."/>
            <person name="Herndon N."/>
            <person name="Jiang H."/>
            <person name="Papanicolaou A."/>
            <person name="Qu J."/>
            <person name="Soulages J.L."/>
            <person name="Vogel H."/>
            <person name="Walters J."/>
            <person name="Waterhouse R.M."/>
            <person name="Ahn S.J."/>
            <person name="Almeida F.C."/>
            <person name="An C."/>
            <person name="Aqrawi P."/>
            <person name="Bretschneider A."/>
            <person name="Bryant W.B."/>
            <person name="Bucks S."/>
            <person name="Chao H."/>
            <person name="Chevignon G."/>
            <person name="Christen J.M."/>
            <person name="Clarke D.F."/>
            <person name="Dittmer N.T."/>
            <person name="Ferguson L.C.F."/>
            <person name="Garavelou S."/>
            <person name="Gordon K.H.J."/>
            <person name="Gunaratna R.T."/>
            <person name="Han Y."/>
            <person name="Hauser F."/>
            <person name="He Y."/>
            <person name="Heidel-Fischer H."/>
            <person name="Hirsh A."/>
            <person name="Hu Y."/>
            <person name="Jiang H."/>
            <person name="Kalra D."/>
            <person name="Klinner C."/>
            <person name="Konig C."/>
            <person name="Kovar C."/>
            <person name="Kroll A.R."/>
            <person name="Kuwar S.S."/>
            <person name="Lee S.L."/>
            <person name="Lehman R."/>
            <person name="Li K."/>
            <person name="Li Z."/>
            <person name="Liang H."/>
            <person name="Lovelace S."/>
            <person name="Lu Z."/>
            <person name="Mansfield J.H."/>
            <person name="McCulloch K.J."/>
            <person name="Mathew T."/>
            <person name="Morton B."/>
            <person name="Muzny D.M."/>
            <person name="Neunemann D."/>
            <person name="Ongeri F."/>
            <person name="Pauchet Y."/>
            <person name="Pu L.L."/>
            <person name="Pyrousis I."/>
            <person name="Rao X.J."/>
            <person name="Redding A."/>
            <person name="Roesel C."/>
            <person name="Sanchez-Gracia A."/>
            <person name="Schaack S."/>
            <person name="Shukla A."/>
            <person name="Tetreau G."/>
            <person name="Wang Y."/>
            <person name="Xiong G.H."/>
            <person name="Traut W."/>
            <person name="Walsh T.K."/>
            <person name="Worley K.C."/>
            <person name="Wu D."/>
            <person name="Wu W."/>
            <person name="Wu Y.Q."/>
            <person name="Zhang X."/>
            <person name="Zou Z."/>
            <person name="Zucker H."/>
            <person name="Briscoe A.D."/>
            <person name="Burmester T."/>
            <person name="Clem R.J."/>
            <person name="Feyereisen R."/>
            <person name="Grimmelikhuijzen C.J.P."/>
            <person name="Hamodrakas S.J."/>
            <person name="Hansson B.S."/>
            <person name="Huguet E."/>
            <person name="Jermiin L.S."/>
            <person name="Lan Q."/>
            <person name="Lehman H.K."/>
            <person name="Lorenzen M."/>
            <person name="Merzendorfer H."/>
            <person name="Michalopoulos I."/>
            <person name="Morton D.B."/>
            <person name="Muthukrishnan S."/>
            <person name="Oakeshott J.G."/>
            <person name="Palmer W."/>
            <person name="Park Y."/>
            <person name="Passarelli A.L."/>
            <person name="Rozas J."/>
            <person name="Schwartz L.M."/>
            <person name="Smith W."/>
            <person name="Southgate A."/>
            <person name="Vilcinskas A."/>
            <person name="Vogt R."/>
            <person name="Wang P."/>
            <person name="Werren J."/>
            <person name="Yu X.Q."/>
            <person name="Zhou J.J."/>
            <person name="Brown S.J."/>
            <person name="Scherer S.E."/>
            <person name="Richards S."/>
            <person name="Blissard G.W."/>
        </authorList>
    </citation>
    <scope>NUCLEOTIDE SEQUENCE</scope>
</reference>
<comment type="caution">
    <text evidence="2">The sequence shown here is derived from an EMBL/GenBank/DDBJ whole genome shotgun (WGS) entry which is preliminary data.</text>
</comment>